<name>A0A9P6TYT8_9FUNG</name>
<sequence length="126" mass="13515">TYERTLDVAPLADGLQDEREPVIKSKSGSELVGLFSQNHLNKPAYHFSSTAANSKGDGGDGHSEQPATVSSSSTLNGRLNIKSMEDSHLTLVLGSFLTKRFHSIKLPADAVLEWNGQDGDSPHLAI</sequence>
<dbReference type="EMBL" id="JAAAJB010000668">
    <property type="protein sequence ID" value="KAG0252382.1"/>
    <property type="molecule type" value="Genomic_DNA"/>
</dbReference>
<reference evidence="2" key="1">
    <citation type="journal article" date="2020" name="Fungal Divers.">
        <title>Resolving the Mortierellaceae phylogeny through synthesis of multi-gene phylogenetics and phylogenomics.</title>
        <authorList>
            <person name="Vandepol N."/>
            <person name="Liber J."/>
            <person name="Desiro A."/>
            <person name="Na H."/>
            <person name="Kennedy M."/>
            <person name="Barry K."/>
            <person name="Grigoriev I.V."/>
            <person name="Miller A.N."/>
            <person name="O'Donnell K."/>
            <person name="Stajich J.E."/>
            <person name="Bonito G."/>
        </authorList>
    </citation>
    <scope>NUCLEOTIDE SEQUENCE</scope>
    <source>
        <strain evidence="2">BC1065</strain>
    </source>
</reference>
<comment type="caution">
    <text evidence="2">The sequence shown here is derived from an EMBL/GenBank/DDBJ whole genome shotgun (WGS) entry which is preliminary data.</text>
</comment>
<feature type="region of interest" description="Disordered" evidence="1">
    <location>
        <begin position="46"/>
        <end position="75"/>
    </location>
</feature>
<feature type="non-terminal residue" evidence="2">
    <location>
        <position position="1"/>
    </location>
</feature>
<evidence type="ECO:0000313" key="2">
    <source>
        <dbReference type="EMBL" id="KAG0252382.1"/>
    </source>
</evidence>
<evidence type="ECO:0000313" key="3">
    <source>
        <dbReference type="Proteomes" id="UP000807716"/>
    </source>
</evidence>
<accession>A0A9P6TYT8</accession>
<evidence type="ECO:0000256" key="1">
    <source>
        <dbReference type="SAM" id="MobiDB-lite"/>
    </source>
</evidence>
<keyword evidence="3" id="KW-1185">Reference proteome</keyword>
<proteinExistence type="predicted"/>
<dbReference type="AlphaFoldDB" id="A0A9P6TYT8"/>
<organism evidence="2 3">
    <name type="scientific">Actinomortierella ambigua</name>
    <dbReference type="NCBI Taxonomy" id="1343610"/>
    <lineage>
        <taxon>Eukaryota</taxon>
        <taxon>Fungi</taxon>
        <taxon>Fungi incertae sedis</taxon>
        <taxon>Mucoromycota</taxon>
        <taxon>Mortierellomycotina</taxon>
        <taxon>Mortierellomycetes</taxon>
        <taxon>Mortierellales</taxon>
        <taxon>Mortierellaceae</taxon>
        <taxon>Actinomortierella</taxon>
    </lineage>
</organism>
<dbReference type="Proteomes" id="UP000807716">
    <property type="component" value="Unassembled WGS sequence"/>
</dbReference>
<gene>
    <name evidence="2" type="ORF">DFQ27_008101</name>
</gene>
<feature type="compositionally biased region" description="Polar residues" evidence="1">
    <location>
        <begin position="65"/>
        <end position="75"/>
    </location>
</feature>
<protein>
    <submittedName>
        <fullName evidence="2">Uncharacterized protein</fullName>
    </submittedName>
</protein>